<dbReference type="SUPFAM" id="SSF109604">
    <property type="entry name" value="HD-domain/PDEase-like"/>
    <property type="match status" value="1"/>
</dbReference>
<name>A0ABR5SJ97_9BACT</name>
<dbReference type="RefSeq" id="WP_085051185.1">
    <property type="nucleotide sequence ID" value="NZ_LNQR01000026.1"/>
</dbReference>
<reference evidence="4 5" key="1">
    <citation type="submission" date="2015-11" db="EMBL/GenBank/DDBJ databases">
        <authorList>
            <person name="Lin W."/>
        </authorList>
    </citation>
    <scope>NUCLEOTIDE SEQUENCE [LARGE SCALE GENOMIC DNA]</scope>
    <source>
        <strain evidence="4 5">HCH-1</strain>
    </source>
</reference>
<dbReference type="Gene3D" id="1.10.3210.10">
    <property type="entry name" value="Hypothetical protein af1432"/>
    <property type="match status" value="1"/>
</dbReference>
<evidence type="ECO:0000256" key="1">
    <source>
        <dbReference type="PROSITE-ProRule" id="PRU00169"/>
    </source>
</evidence>
<feature type="domain" description="Response regulatory" evidence="2">
    <location>
        <begin position="6"/>
        <end position="120"/>
    </location>
</feature>
<dbReference type="SUPFAM" id="SSF52172">
    <property type="entry name" value="CheY-like"/>
    <property type="match status" value="1"/>
</dbReference>
<dbReference type="Gene3D" id="3.40.50.2300">
    <property type="match status" value="1"/>
</dbReference>
<proteinExistence type="predicted"/>
<sequence length="353" mass="39965">MNTKGKILIIDDDKSLLKSSMMILRAEGYDVETEQESKNAVERITAGGYDLTITDIRMPNITGLEIIAEMRRRGMEEPVILMTAYADLPAAIDAIRRGAFDFLLKPFNPDDFILSVERGMRFSNLLKIEKSYKRQLEQDVLAKTKELRDAFGKITELSNEMMFRLIKASEYKDQETGTHILRVKQYSVVLAEELDLPRGFVDKIAFVSPLHDVGKIGVSESILLKTERLTNEEFNLIKHHTHMGSDILKGSNNEQIQLAAAVALSHHERWDGSGYPLGLKGEEILLEARIVNICDQYDALMTSRPYKPSFGHEKTYDILTNGDGRTMPNHFDPKVLDAFKNCAGLFKSIYDNS</sequence>
<dbReference type="PANTHER" id="PTHR45228:SF8">
    <property type="entry name" value="TWO-COMPONENT RESPONSE REGULATOR-RELATED"/>
    <property type="match status" value="1"/>
</dbReference>
<dbReference type="PROSITE" id="PS50110">
    <property type="entry name" value="RESPONSE_REGULATORY"/>
    <property type="match status" value="1"/>
</dbReference>
<dbReference type="PANTHER" id="PTHR45228">
    <property type="entry name" value="CYCLIC DI-GMP PHOSPHODIESTERASE TM_0186-RELATED"/>
    <property type="match status" value="1"/>
</dbReference>
<protein>
    <submittedName>
        <fullName evidence="4">Two-component system response regulator</fullName>
        <ecNumber evidence="4">3.1.4.52</ecNumber>
    </submittedName>
</protein>
<dbReference type="PROSITE" id="PS51832">
    <property type="entry name" value="HD_GYP"/>
    <property type="match status" value="1"/>
</dbReference>
<evidence type="ECO:0000313" key="4">
    <source>
        <dbReference type="EMBL" id="KWT91960.1"/>
    </source>
</evidence>
<dbReference type="InterPro" id="IPR003607">
    <property type="entry name" value="HD/PDEase_dom"/>
</dbReference>
<dbReference type="SMART" id="SM00448">
    <property type="entry name" value="REC"/>
    <property type="match status" value="1"/>
</dbReference>
<evidence type="ECO:0000259" key="3">
    <source>
        <dbReference type="PROSITE" id="PS51832"/>
    </source>
</evidence>
<gene>
    <name evidence="4" type="ORF">ASN18_0657</name>
</gene>
<feature type="domain" description="HD-GYP" evidence="3">
    <location>
        <begin position="154"/>
        <end position="353"/>
    </location>
</feature>
<dbReference type="InterPro" id="IPR052020">
    <property type="entry name" value="Cyclic_di-GMP/3'3'-cGAMP_PDE"/>
</dbReference>
<dbReference type="EMBL" id="LNQR01000026">
    <property type="protein sequence ID" value="KWT91960.1"/>
    <property type="molecule type" value="Genomic_DNA"/>
</dbReference>
<dbReference type="InterPro" id="IPR001789">
    <property type="entry name" value="Sig_transdc_resp-reg_receiver"/>
</dbReference>
<comment type="caution">
    <text evidence="4">The sequence shown here is derived from an EMBL/GenBank/DDBJ whole genome shotgun (WGS) entry which is preliminary data.</text>
</comment>
<dbReference type="Pfam" id="PF13487">
    <property type="entry name" value="HD_5"/>
    <property type="match status" value="1"/>
</dbReference>
<dbReference type="EC" id="3.1.4.52" evidence="4"/>
<keyword evidence="5" id="KW-1185">Reference proteome</keyword>
<evidence type="ECO:0000259" key="2">
    <source>
        <dbReference type="PROSITE" id="PS50110"/>
    </source>
</evidence>
<accession>A0ABR5SJ97</accession>
<organism evidence="4 5">
    <name type="scientific">Candidatus Magnetominusculus xianensis</name>
    <dbReference type="NCBI Taxonomy" id="1748249"/>
    <lineage>
        <taxon>Bacteria</taxon>
        <taxon>Pseudomonadati</taxon>
        <taxon>Nitrospirota</taxon>
        <taxon>Nitrospiria</taxon>
        <taxon>Nitrospirales</taxon>
        <taxon>Nitrospiraceae</taxon>
        <taxon>Candidatus Magnetominusculus</taxon>
    </lineage>
</organism>
<keyword evidence="4" id="KW-0378">Hydrolase</keyword>
<evidence type="ECO:0000313" key="5">
    <source>
        <dbReference type="Proteomes" id="UP000060487"/>
    </source>
</evidence>
<dbReference type="Pfam" id="PF00072">
    <property type="entry name" value="Response_reg"/>
    <property type="match status" value="1"/>
</dbReference>
<keyword evidence="1" id="KW-0597">Phosphoprotein</keyword>
<dbReference type="GO" id="GO:0071111">
    <property type="term" value="F:cyclic-guanylate-specific phosphodiesterase activity"/>
    <property type="evidence" value="ECO:0007669"/>
    <property type="project" value="UniProtKB-EC"/>
</dbReference>
<feature type="modified residue" description="4-aspartylphosphate" evidence="1">
    <location>
        <position position="55"/>
    </location>
</feature>
<dbReference type="Proteomes" id="UP000060487">
    <property type="component" value="Unassembled WGS sequence"/>
</dbReference>
<dbReference type="InterPro" id="IPR011006">
    <property type="entry name" value="CheY-like_superfamily"/>
</dbReference>
<dbReference type="InterPro" id="IPR037522">
    <property type="entry name" value="HD_GYP_dom"/>
</dbReference>
<dbReference type="CDD" id="cd00077">
    <property type="entry name" value="HDc"/>
    <property type="match status" value="1"/>
</dbReference>
<dbReference type="SMART" id="SM00471">
    <property type="entry name" value="HDc"/>
    <property type="match status" value="1"/>
</dbReference>